<dbReference type="Proteomes" id="UP000315750">
    <property type="component" value="Chromosome"/>
</dbReference>
<evidence type="ECO:0000259" key="2">
    <source>
        <dbReference type="Pfam" id="PF11984"/>
    </source>
</evidence>
<accession>A0A518ATZ3</accession>
<dbReference type="EMBL" id="CP036278">
    <property type="protein sequence ID" value="QDU58177.1"/>
    <property type="molecule type" value="Genomic_DNA"/>
</dbReference>
<dbReference type="InterPro" id="IPR014263">
    <property type="entry name" value="Methanolan_biosynth_EpsI"/>
</dbReference>
<evidence type="ECO:0000313" key="3">
    <source>
        <dbReference type="EMBL" id="QDU58177.1"/>
    </source>
</evidence>
<sequence length="279" mass="31455">MTKYLPFIVLLPVLAVLTGYQWYLMNWVWGANMPAKQCAYLLQTGIPKEFGDWVGEDNEVAEDVRKLAGADGYIDRIYRNKKTNEQVSIWFIVGHFRQVSQHTPNICYVNAGYEQVGKIGAVDIDVPQLPTAEFSTAKFRLARNGQEAFQRVYWAWWKPEPLAEGTSADNVSIVWTSPEDARVAFGYCRALYKLYFTSISSPDEKATESVCLEFAREFLPIADKAIRESGLVMVLDDLPADAKQVFEEMEAANSGQNKQPANKEETEDIEQTEAADQAA</sequence>
<proteinExistence type="predicted"/>
<gene>
    <name evidence="3" type="ORF">Pan181_44090</name>
</gene>
<dbReference type="AlphaFoldDB" id="A0A518ATZ3"/>
<dbReference type="OrthoDB" id="288208at2"/>
<keyword evidence="4" id="KW-1185">Reference proteome</keyword>
<name>A0A518ATZ3_9BACT</name>
<dbReference type="KEGG" id="amuc:Pan181_44090"/>
<dbReference type="RefSeq" id="WP_145249790.1">
    <property type="nucleotide sequence ID" value="NZ_CP036278.1"/>
</dbReference>
<feature type="domain" description="Methanolan biosynthesis EpsI" evidence="2">
    <location>
        <begin position="42"/>
        <end position="156"/>
    </location>
</feature>
<organism evidence="3 4">
    <name type="scientific">Aeoliella mucimassa</name>
    <dbReference type="NCBI Taxonomy" id="2527972"/>
    <lineage>
        <taxon>Bacteria</taxon>
        <taxon>Pseudomonadati</taxon>
        <taxon>Planctomycetota</taxon>
        <taxon>Planctomycetia</taxon>
        <taxon>Pirellulales</taxon>
        <taxon>Lacipirellulaceae</taxon>
        <taxon>Aeoliella</taxon>
    </lineage>
</organism>
<evidence type="ECO:0000313" key="4">
    <source>
        <dbReference type="Proteomes" id="UP000315750"/>
    </source>
</evidence>
<dbReference type="Pfam" id="PF11984">
    <property type="entry name" value="DUF3485"/>
    <property type="match status" value="1"/>
</dbReference>
<feature type="region of interest" description="Disordered" evidence="1">
    <location>
        <begin position="247"/>
        <end position="279"/>
    </location>
</feature>
<protein>
    <recommendedName>
        <fullName evidence="2">Methanolan biosynthesis EpsI domain-containing protein</fullName>
    </recommendedName>
</protein>
<reference evidence="3 4" key="1">
    <citation type="submission" date="2019-02" db="EMBL/GenBank/DDBJ databases">
        <title>Deep-cultivation of Planctomycetes and their phenomic and genomic characterization uncovers novel biology.</title>
        <authorList>
            <person name="Wiegand S."/>
            <person name="Jogler M."/>
            <person name="Boedeker C."/>
            <person name="Pinto D."/>
            <person name="Vollmers J."/>
            <person name="Rivas-Marin E."/>
            <person name="Kohn T."/>
            <person name="Peeters S.H."/>
            <person name="Heuer A."/>
            <person name="Rast P."/>
            <person name="Oberbeckmann S."/>
            <person name="Bunk B."/>
            <person name="Jeske O."/>
            <person name="Meyerdierks A."/>
            <person name="Storesund J.E."/>
            <person name="Kallscheuer N."/>
            <person name="Luecker S."/>
            <person name="Lage O.M."/>
            <person name="Pohl T."/>
            <person name="Merkel B.J."/>
            <person name="Hornburger P."/>
            <person name="Mueller R.-W."/>
            <person name="Bruemmer F."/>
            <person name="Labrenz M."/>
            <person name="Spormann A.M."/>
            <person name="Op den Camp H."/>
            <person name="Overmann J."/>
            <person name="Amann R."/>
            <person name="Jetten M.S.M."/>
            <person name="Mascher T."/>
            <person name="Medema M.H."/>
            <person name="Devos D.P."/>
            <person name="Kaster A.-K."/>
            <person name="Ovreas L."/>
            <person name="Rohde M."/>
            <person name="Galperin M.Y."/>
            <person name="Jogler C."/>
        </authorList>
    </citation>
    <scope>NUCLEOTIDE SEQUENCE [LARGE SCALE GENOMIC DNA]</scope>
    <source>
        <strain evidence="3 4">Pan181</strain>
    </source>
</reference>
<evidence type="ECO:0000256" key="1">
    <source>
        <dbReference type="SAM" id="MobiDB-lite"/>
    </source>
</evidence>